<evidence type="ECO:0000256" key="1">
    <source>
        <dbReference type="ARBA" id="ARBA00009437"/>
    </source>
</evidence>
<dbReference type="SUPFAM" id="SSF46785">
    <property type="entry name" value="Winged helix' DNA-binding domain"/>
    <property type="match status" value="1"/>
</dbReference>
<proteinExistence type="inferred from homology"/>
<dbReference type="PROSITE" id="PS50931">
    <property type="entry name" value="HTH_LYSR"/>
    <property type="match status" value="1"/>
</dbReference>
<sequence>MLGIAEICSLLIHICMSAPQLPFDWNHIRAFLATAEEGSLSAAARRLKLTQPTLGRQVAALEDDLGLLLFERVGRSLSLTAAGAELLQEVRAMGAAADRVALVASGQSQSIEGRVAITASDVYSAYLLPEALRALRLRAPKLTIDVVAANDIRDLMRREADIAIRHVRPDQPDLIARMVREDTAHFYAARRYLDRAGRPESMADLAAHDFVNFGDVERTLEYLVPLGVPVTADNFRIGSQSGLAAWELVRQGFGIAPMSDSVAKGQDVERVLPDMDPFVFPIWLTTHRELHTSRRIRLVFDLLANHLAIKP</sequence>
<dbReference type="InterPro" id="IPR000847">
    <property type="entry name" value="LysR_HTH_N"/>
</dbReference>
<keyword evidence="4" id="KW-0804">Transcription</keyword>
<dbReference type="AlphaFoldDB" id="A0A1I4JUC7"/>
<evidence type="ECO:0000313" key="7">
    <source>
        <dbReference type="Proteomes" id="UP000199144"/>
    </source>
</evidence>
<keyword evidence="3" id="KW-0238">DNA-binding</keyword>
<comment type="similarity">
    <text evidence="1">Belongs to the LysR transcriptional regulatory family.</text>
</comment>
<evidence type="ECO:0000313" key="6">
    <source>
        <dbReference type="EMBL" id="SFL70142.1"/>
    </source>
</evidence>
<dbReference type="Pfam" id="PF00126">
    <property type="entry name" value="HTH_1"/>
    <property type="match status" value="1"/>
</dbReference>
<keyword evidence="7" id="KW-1185">Reference proteome</keyword>
<dbReference type="InterPro" id="IPR005119">
    <property type="entry name" value="LysR_subst-bd"/>
</dbReference>
<protein>
    <submittedName>
        <fullName evidence="6">Transcriptional regulator, LysR family</fullName>
    </submittedName>
</protein>
<dbReference type="EMBL" id="FOTQ01000001">
    <property type="protein sequence ID" value="SFL70142.1"/>
    <property type="molecule type" value="Genomic_DNA"/>
</dbReference>
<dbReference type="InterPro" id="IPR058163">
    <property type="entry name" value="LysR-type_TF_proteobact-type"/>
</dbReference>
<gene>
    <name evidence="6" type="ORF">SAMN04488042_1011180</name>
</gene>
<dbReference type="Gene3D" id="1.10.10.10">
    <property type="entry name" value="Winged helix-like DNA-binding domain superfamily/Winged helix DNA-binding domain"/>
    <property type="match status" value="1"/>
</dbReference>
<reference evidence="6 7" key="1">
    <citation type="submission" date="2016-10" db="EMBL/GenBank/DDBJ databases">
        <authorList>
            <person name="de Groot N.N."/>
        </authorList>
    </citation>
    <scope>NUCLEOTIDE SEQUENCE [LARGE SCALE GENOMIC DNA]</scope>
    <source>
        <strain evidence="6 7">DSM 15283</strain>
    </source>
</reference>
<dbReference type="FunFam" id="1.10.10.10:FF:000001">
    <property type="entry name" value="LysR family transcriptional regulator"/>
    <property type="match status" value="1"/>
</dbReference>
<evidence type="ECO:0000259" key="5">
    <source>
        <dbReference type="PROSITE" id="PS50931"/>
    </source>
</evidence>
<evidence type="ECO:0000256" key="4">
    <source>
        <dbReference type="ARBA" id="ARBA00023163"/>
    </source>
</evidence>
<dbReference type="GO" id="GO:0003700">
    <property type="term" value="F:DNA-binding transcription factor activity"/>
    <property type="evidence" value="ECO:0007669"/>
    <property type="project" value="InterPro"/>
</dbReference>
<dbReference type="GO" id="GO:0006351">
    <property type="term" value="P:DNA-templated transcription"/>
    <property type="evidence" value="ECO:0007669"/>
    <property type="project" value="TreeGrafter"/>
</dbReference>
<evidence type="ECO:0000256" key="2">
    <source>
        <dbReference type="ARBA" id="ARBA00023015"/>
    </source>
</evidence>
<evidence type="ECO:0000256" key="3">
    <source>
        <dbReference type="ARBA" id="ARBA00023125"/>
    </source>
</evidence>
<feature type="domain" description="HTH lysR-type" evidence="5">
    <location>
        <begin position="23"/>
        <end position="80"/>
    </location>
</feature>
<name>A0A1I4JUC7_9RHOB</name>
<dbReference type="STRING" id="254406.SAMN04488042_1011180"/>
<dbReference type="SUPFAM" id="SSF53850">
    <property type="entry name" value="Periplasmic binding protein-like II"/>
    <property type="match status" value="1"/>
</dbReference>
<dbReference type="InterPro" id="IPR036388">
    <property type="entry name" value="WH-like_DNA-bd_sf"/>
</dbReference>
<dbReference type="InterPro" id="IPR036390">
    <property type="entry name" value="WH_DNA-bd_sf"/>
</dbReference>
<accession>A0A1I4JUC7</accession>
<dbReference type="PRINTS" id="PR00039">
    <property type="entry name" value="HTHLYSR"/>
</dbReference>
<dbReference type="PANTHER" id="PTHR30537">
    <property type="entry name" value="HTH-TYPE TRANSCRIPTIONAL REGULATOR"/>
    <property type="match status" value="1"/>
</dbReference>
<dbReference type="GO" id="GO:0043565">
    <property type="term" value="F:sequence-specific DNA binding"/>
    <property type="evidence" value="ECO:0007669"/>
    <property type="project" value="TreeGrafter"/>
</dbReference>
<organism evidence="6 7">
    <name type="scientific">Shimia aestuarii</name>
    <dbReference type="NCBI Taxonomy" id="254406"/>
    <lineage>
        <taxon>Bacteria</taxon>
        <taxon>Pseudomonadati</taxon>
        <taxon>Pseudomonadota</taxon>
        <taxon>Alphaproteobacteria</taxon>
        <taxon>Rhodobacterales</taxon>
        <taxon>Roseobacteraceae</taxon>
    </lineage>
</organism>
<dbReference type="Pfam" id="PF03466">
    <property type="entry name" value="LysR_substrate"/>
    <property type="match status" value="1"/>
</dbReference>
<keyword evidence="2" id="KW-0805">Transcription regulation</keyword>
<dbReference type="Gene3D" id="3.40.190.290">
    <property type="match status" value="1"/>
</dbReference>
<dbReference type="Proteomes" id="UP000199144">
    <property type="component" value="Unassembled WGS sequence"/>
</dbReference>
<dbReference type="PANTHER" id="PTHR30537:SF3">
    <property type="entry name" value="TRANSCRIPTIONAL REGULATORY PROTEIN"/>
    <property type="match status" value="1"/>
</dbReference>